<accession>A0A1I0YJ21</accession>
<evidence type="ECO:0000313" key="2">
    <source>
        <dbReference type="EMBL" id="SFB13435.1"/>
    </source>
</evidence>
<dbReference type="Proteomes" id="UP000243799">
    <property type="component" value="Unassembled WGS sequence"/>
</dbReference>
<dbReference type="InterPro" id="IPR001753">
    <property type="entry name" value="Enoyl-CoA_hydra/iso"/>
</dbReference>
<dbReference type="OrthoDB" id="3473569at2"/>
<dbReference type="CDD" id="cd06558">
    <property type="entry name" value="crotonase-like"/>
    <property type="match status" value="1"/>
</dbReference>
<comment type="similarity">
    <text evidence="1">Belongs to the enoyl-CoA hydratase/isomerase family.</text>
</comment>
<dbReference type="GO" id="GO:0003824">
    <property type="term" value="F:catalytic activity"/>
    <property type="evidence" value="ECO:0007669"/>
    <property type="project" value="UniProtKB-ARBA"/>
</dbReference>
<dbReference type="SUPFAM" id="SSF52096">
    <property type="entry name" value="ClpP/crotonase"/>
    <property type="match status" value="1"/>
</dbReference>
<reference evidence="3" key="1">
    <citation type="submission" date="2016-10" db="EMBL/GenBank/DDBJ databases">
        <authorList>
            <person name="Varghese N."/>
            <person name="Submissions S."/>
        </authorList>
    </citation>
    <scope>NUCLEOTIDE SEQUENCE [LARGE SCALE GENOMIC DNA]</scope>
    <source>
        <strain evidence="3">CGMCC 4.3568</strain>
    </source>
</reference>
<dbReference type="Gene3D" id="3.90.226.10">
    <property type="entry name" value="2-enoyl-CoA Hydratase, Chain A, domain 1"/>
    <property type="match status" value="1"/>
</dbReference>
<name>A0A1I0YJ21_9PSEU</name>
<dbReference type="PANTHER" id="PTHR43802:SF1">
    <property type="entry name" value="IP11341P-RELATED"/>
    <property type="match status" value="1"/>
</dbReference>
<evidence type="ECO:0000256" key="1">
    <source>
        <dbReference type="ARBA" id="ARBA00005254"/>
    </source>
</evidence>
<organism evidence="2 3">
    <name type="scientific">Amycolatopsis marina</name>
    <dbReference type="NCBI Taxonomy" id="490629"/>
    <lineage>
        <taxon>Bacteria</taxon>
        <taxon>Bacillati</taxon>
        <taxon>Actinomycetota</taxon>
        <taxon>Actinomycetes</taxon>
        <taxon>Pseudonocardiales</taxon>
        <taxon>Pseudonocardiaceae</taxon>
        <taxon>Amycolatopsis</taxon>
    </lineage>
</organism>
<sequence>MSQAGSEHSVVRYELRESAAWIVLNRPEARNALSTQVVDGLRGSLDRAERDPAVRSIVLAGAGSMFCAGADLKMVLGQLNENGALGAFLASVGEICKQIARHPKPVIAAVHGGVIAGGFELVQACDLIVATEDATFTDGHARYGLFPAAGGAVRLVRKIGANRAKQLLFTAESWSAQRMYDAGLVNEIVPPGELERAVTELTTTIGKHSATGLAAMKRVVEQGADLYTNAALELELNACRDYATNCPDFAEGLHAFRERREPNFQR</sequence>
<dbReference type="AlphaFoldDB" id="A0A1I0YJ21"/>
<protein>
    <submittedName>
        <fullName evidence="2">Short chain enoyl-CoA hydratase</fullName>
    </submittedName>
</protein>
<dbReference type="RefSeq" id="WP_091672363.1">
    <property type="nucleotide sequence ID" value="NZ_FOKG01000005.1"/>
</dbReference>
<dbReference type="InterPro" id="IPR029045">
    <property type="entry name" value="ClpP/crotonase-like_dom_sf"/>
</dbReference>
<dbReference type="STRING" id="490629.SAMN05216266_105131"/>
<dbReference type="PANTHER" id="PTHR43802">
    <property type="entry name" value="ENOYL-COA HYDRATASE"/>
    <property type="match status" value="1"/>
</dbReference>
<keyword evidence="3" id="KW-1185">Reference proteome</keyword>
<dbReference type="Pfam" id="PF00378">
    <property type="entry name" value="ECH_1"/>
    <property type="match status" value="1"/>
</dbReference>
<evidence type="ECO:0000313" key="3">
    <source>
        <dbReference type="Proteomes" id="UP000243799"/>
    </source>
</evidence>
<gene>
    <name evidence="2" type="ORF">SAMN05216266_105131</name>
</gene>
<proteinExistence type="inferred from homology"/>
<dbReference type="EMBL" id="FOKG01000005">
    <property type="protein sequence ID" value="SFB13435.1"/>
    <property type="molecule type" value="Genomic_DNA"/>
</dbReference>